<dbReference type="GO" id="GO:0006412">
    <property type="term" value="P:translation"/>
    <property type="evidence" value="ECO:0007669"/>
    <property type="project" value="InterPro"/>
</dbReference>
<proteinExistence type="inferred from homology"/>
<sequence length="207" mass="23443">MLEVGVGPRPDGRGFWASNMASAMLVLVVPPWPAARGLLRNWLEQLQRKLQHNRLGLPLHPWGPALAVQGPAICTEPANDSNGSKAISSLLDSVFWMAAPKNRRSIEVNRCRRRNPQKLIKVKNNIDVCPECGHLKQKHILCGYCYEKVRKETAEIRRQMGKQEGGPFRAPTTETVVLYSGETPSEQDQGKRIIERERKRPSWFTQN</sequence>
<dbReference type="NCBIfam" id="TIGR01031">
    <property type="entry name" value="rpmF_bact"/>
    <property type="match status" value="1"/>
</dbReference>
<protein>
    <recommendedName>
        <fullName evidence="7">Large ribosomal subunit protein bL32m</fullName>
    </recommendedName>
    <alternativeName>
        <fullName evidence="8">39S ribosomal protein L32, mitochondrial</fullName>
    </alternativeName>
</protein>
<dbReference type="PANTHER" id="PTHR21026:SF2">
    <property type="entry name" value="LARGE RIBOSOMAL SUBUNIT PROTEIN BL32M"/>
    <property type="match status" value="1"/>
</dbReference>
<dbReference type="GO" id="GO:0005739">
    <property type="term" value="C:mitochondrion"/>
    <property type="evidence" value="ECO:0007669"/>
    <property type="project" value="UniProtKB-SubCell"/>
</dbReference>
<comment type="function">
    <text evidence="9">Component of the mitochondrial large ribosomal subunit (mt-LSU). The mitochondrial ribosome (mitoribosome) is a large ribonucleoprotein complex responsible for the synthesis of proteins inside mitochondria.</text>
</comment>
<dbReference type="GO" id="GO:0003735">
    <property type="term" value="F:structural constituent of ribosome"/>
    <property type="evidence" value="ECO:0007669"/>
    <property type="project" value="InterPro"/>
</dbReference>
<keyword evidence="5" id="KW-0496">Mitochondrion</keyword>
<keyword evidence="3" id="KW-0809">Transit peptide</keyword>
<evidence type="ECO:0000313" key="12">
    <source>
        <dbReference type="Proteomes" id="UP000694727"/>
    </source>
</evidence>
<dbReference type="Ensembl" id="ENSSSCT00025042730.1">
    <property type="protein sequence ID" value="ENSSSCP00025018182.1"/>
    <property type="gene ID" value="ENSSSCG00025031409.1"/>
</dbReference>
<feature type="region of interest" description="Disordered" evidence="10">
    <location>
        <begin position="180"/>
        <end position="207"/>
    </location>
</feature>
<evidence type="ECO:0000256" key="4">
    <source>
        <dbReference type="ARBA" id="ARBA00022980"/>
    </source>
</evidence>
<name>A0A8D0RMH3_PIG</name>
<dbReference type="InterPro" id="IPR002677">
    <property type="entry name" value="Ribosomal_bL32"/>
</dbReference>
<dbReference type="InterPro" id="IPR051991">
    <property type="entry name" value="Mitoribosomal_protein_bL32"/>
</dbReference>
<feature type="compositionally biased region" description="Basic and acidic residues" evidence="10">
    <location>
        <begin position="188"/>
        <end position="200"/>
    </location>
</feature>
<dbReference type="Pfam" id="PF01783">
    <property type="entry name" value="Ribosomal_L32p"/>
    <property type="match status" value="1"/>
</dbReference>
<evidence type="ECO:0000313" key="11">
    <source>
        <dbReference type="Ensembl" id="ENSSSCP00025018182.1"/>
    </source>
</evidence>
<comment type="subcellular location">
    <subcellularLocation>
        <location evidence="1">Mitochondrion</location>
    </subcellularLocation>
</comment>
<dbReference type="InterPro" id="IPR011332">
    <property type="entry name" value="Ribosomal_zn-bd"/>
</dbReference>
<evidence type="ECO:0000256" key="5">
    <source>
        <dbReference type="ARBA" id="ARBA00023128"/>
    </source>
</evidence>
<evidence type="ECO:0000256" key="1">
    <source>
        <dbReference type="ARBA" id="ARBA00004173"/>
    </source>
</evidence>
<evidence type="ECO:0000256" key="3">
    <source>
        <dbReference type="ARBA" id="ARBA00022946"/>
    </source>
</evidence>
<keyword evidence="4" id="KW-0689">Ribosomal protein</keyword>
<accession>A0A8D0RMH3</accession>
<organism evidence="11 12">
    <name type="scientific">Sus scrofa</name>
    <name type="common">Pig</name>
    <dbReference type="NCBI Taxonomy" id="9823"/>
    <lineage>
        <taxon>Eukaryota</taxon>
        <taxon>Metazoa</taxon>
        <taxon>Chordata</taxon>
        <taxon>Craniata</taxon>
        <taxon>Vertebrata</taxon>
        <taxon>Euteleostomi</taxon>
        <taxon>Mammalia</taxon>
        <taxon>Eutheria</taxon>
        <taxon>Laurasiatheria</taxon>
        <taxon>Artiodactyla</taxon>
        <taxon>Suina</taxon>
        <taxon>Suidae</taxon>
        <taxon>Sus</taxon>
    </lineage>
</organism>
<evidence type="ECO:0000256" key="7">
    <source>
        <dbReference type="ARBA" id="ARBA00039935"/>
    </source>
</evidence>
<evidence type="ECO:0000256" key="9">
    <source>
        <dbReference type="ARBA" id="ARBA00045766"/>
    </source>
</evidence>
<dbReference type="SUPFAM" id="SSF57829">
    <property type="entry name" value="Zn-binding ribosomal proteins"/>
    <property type="match status" value="1"/>
</dbReference>
<evidence type="ECO:0000256" key="2">
    <source>
        <dbReference type="ARBA" id="ARBA00008560"/>
    </source>
</evidence>
<evidence type="ECO:0000256" key="6">
    <source>
        <dbReference type="ARBA" id="ARBA00023274"/>
    </source>
</evidence>
<evidence type="ECO:0000256" key="10">
    <source>
        <dbReference type="SAM" id="MobiDB-lite"/>
    </source>
</evidence>
<dbReference type="GO" id="GO:0015934">
    <property type="term" value="C:large ribosomal subunit"/>
    <property type="evidence" value="ECO:0007669"/>
    <property type="project" value="InterPro"/>
</dbReference>
<evidence type="ECO:0000256" key="8">
    <source>
        <dbReference type="ARBA" id="ARBA00042577"/>
    </source>
</evidence>
<dbReference type="PANTHER" id="PTHR21026">
    <property type="entry name" value="39S RIBOSOMAL PROTEIN L32, MITOCHONDRIAL"/>
    <property type="match status" value="1"/>
</dbReference>
<dbReference type="Proteomes" id="UP000694727">
    <property type="component" value="Unplaced"/>
</dbReference>
<comment type="similarity">
    <text evidence="2">Belongs to the bacterial ribosomal protein bL32 family.</text>
</comment>
<reference evidence="11" key="1">
    <citation type="submission" date="2025-08" db="UniProtKB">
        <authorList>
            <consortium name="Ensembl"/>
        </authorList>
    </citation>
    <scope>IDENTIFICATION</scope>
</reference>
<dbReference type="AlphaFoldDB" id="A0A8D0RMH3"/>
<keyword evidence="6" id="KW-0687">Ribonucleoprotein</keyword>